<comment type="caution">
    <text evidence="1">The sequence shown here is derived from an EMBL/GenBank/DDBJ whole genome shotgun (WGS) entry which is preliminary data.</text>
</comment>
<accession>A0A917PSD0</accession>
<evidence type="ECO:0000313" key="1">
    <source>
        <dbReference type="EMBL" id="GGJ89879.1"/>
    </source>
</evidence>
<proteinExistence type="predicted"/>
<reference evidence="1" key="1">
    <citation type="journal article" date="2014" name="Int. J. Syst. Evol. Microbiol.">
        <title>Complete genome sequence of Corynebacterium casei LMG S-19264T (=DSM 44701T), isolated from a smear-ripened cheese.</title>
        <authorList>
            <consortium name="US DOE Joint Genome Institute (JGI-PGF)"/>
            <person name="Walter F."/>
            <person name="Albersmeier A."/>
            <person name="Kalinowski J."/>
            <person name="Ruckert C."/>
        </authorList>
    </citation>
    <scope>NUCLEOTIDE SEQUENCE</scope>
    <source>
        <strain evidence="1">JCM 30078</strain>
    </source>
</reference>
<dbReference type="RefSeq" id="WP_188982479.1">
    <property type="nucleotide sequence ID" value="NZ_BMPO01000003.1"/>
</dbReference>
<gene>
    <name evidence="1" type="ORF">GCM10009304_14330</name>
</gene>
<dbReference type="EMBL" id="BMPO01000003">
    <property type="protein sequence ID" value="GGJ89879.1"/>
    <property type="molecule type" value="Genomic_DNA"/>
</dbReference>
<sequence>MSLLPSRLSARFGSLAQRLGLQPQTPRQIMETAGRLRLRFPALGNDITSINWYSGTLWQRLHELPHGALAGPVQEDKAEARAALIRTINRTFDQGVEIDIKRIRGVVSDDDDLDAFQSFDAYLASREKRSVRIISYNDFQKALARALPGGTQHVNAWQAGWRDDGFYVGGVKDVEALASAAVYARHRQLDVPLVSDLTCYTFSDAGLRNLAARYYVLAVASESWGNPELLSLLVESGMPYARLAPLGRTEAVEYLILPRENPEAAALGKGLLLAGASDLASHLRALALGDF</sequence>
<reference evidence="1" key="2">
    <citation type="submission" date="2020-09" db="EMBL/GenBank/DDBJ databases">
        <authorList>
            <person name="Sun Q."/>
            <person name="Ohkuma M."/>
        </authorList>
    </citation>
    <scope>NUCLEOTIDE SEQUENCE</scope>
    <source>
        <strain evidence="1">JCM 30078</strain>
    </source>
</reference>
<organism evidence="1 2">
    <name type="scientific">Pseudomonas matsuisoli</name>
    <dbReference type="NCBI Taxonomy" id="1515666"/>
    <lineage>
        <taxon>Bacteria</taxon>
        <taxon>Pseudomonadati</taxon>
        <taxon>Pseudomonadota</taxon>
        <taxon>Gammaproteobacteria</taxon>
        <taxon>Pseudomonadales</taxon>
        <taxon>Pseudomonadaceae</taxon>
        <taxon>Pseudomonas</taxon>
    </lineage>
</organism>
<dbReference type="Pfam" id="PF20390">
    <property type="entry name" value="DUF6685"/>
    <property type="match status" value="1"/>
</dbReference>
<protein>
    <submittedName>
        <fullName evidence="1">Uncharacterized protein</fullName>
    </submittedName>
</protein>
<dbReference type="AlphaFoldDB" id="A0A917PSD0"/>
<name>A0A917PSD0_9PSED</name>
<dbReference type="InterPro" id="IPR046507">
    <property type="entry name" value="DUF6685"/>
</dbReference>
<dbReference type="Proteomes" id="UP000635983">
    <property type="component" value="Unassembled WGS sequence"/>
</dbReference>
<evidence type="ECO:0000313" key="2">
    <source>
        <dbReference type="Proteomes" id="UP000635983"/>
    </source>
</evidence>
<keyword evidence="2" id="KW-1185">Reference proteome</keyword>